<keyword evidence="2" id="KW-1185">Reference proteome</keyword>
<organism evidence="1 2">
    <name type="scientific">Urbifossiella limnaea</name>
    <dbReference type="NCBI Taxonomy" id="2528023"/>
    <lineage>
        <taxon>Bacteria</taxon>
        <taxon>Pseudomonadati</taxon>
        <taxon>Planctomycetota</taxon>
        <taxon>Planctomycetia</taxon>
        <taxon>Gemmatales</taxon>
        <taxon>Gemmataceae</taxon>
        <taxon>Urbifossiella</taxon>
    </lineage>
</organism>
<evidence type="ECO:0000313" key="2">
    <source>
        <dbReference type="Proteomes" id="UP000319576"/>
    </source>
</evidence>
<evidence type="ECO:0000313" key="1">
    <source>
        <dbReference type="EMBL" id="QDU19802.1"/>
    </source>
</evidence>
<dbReference type="SUPFAM" id="SSF56300">
    <property type="entry name" value="Metallo-dependent phosphatases"/>
    <property type="match status" value="1"/>
</dbReference>
<evidence type="ECO:0008006" key="3">
    <source>
        <dbReference type="Google" id="ProtNLM"/>
    </source>
</evidence>
<reference evidence="1 2" key="1">
    <citation type="submission" date="2019-02" db="EMBL/GenBank/DDBJ databases">
        <title>Deep-cultivation of Planctomycetes and their phenomic and genomic characterization uncovers novel biology.</title>
        <authorList>
            <person name="Wiegand S."/>
            <person name="Jogler M."/>
            <person name="Boedeker C."/>
            <person name="Pinto D."/>
            <person name="Vollmers J."/>
            <person name="Rivas-Marin E."/>
            <person name="Kohn T."/>
            <person name="Peeters S.H."/>
            <person name="Heuer A."/>
            <person name="Rast P."/>
            <person name="Oberbeckmann S."/>
            <person name="Bunk B."/>
            <person name="Jeske O."/>
            <person name="Meyerdierks A."/>
            <person name="Storesund J.E."/>
            <person name="Kallscheuer N."/>
            <person name="Luecker S."/>
            <person name="Lage O.M."/>
            <person name="Pohl T."/>
            <person name="Merkel B.J."/>
            <person name="Hornburger P."/>
            <person name="Mueller R.-W."/>
            <person name="Bruemmer F."/>
            <person name="Labrenz M."/>
            <person name="Spormann A.M."/>
            <person name="Op den Camp H."/>
            <person name="Overmann J."/>
            <person name="Amann R."/>
            <person name="Jetten M.S.M."/>
            <person name="Mascher T."/>
            <person name="Medema M.H."/>
            <person name="Devos D.P."/>
            <person name="Kaster A.-K."/>
            <person name="Ovreas L."/>
            <person name="Rohde M."/>
            <person name="Galperin M.Y."/>
            <person name="Jogler C."/>
        </authorList>
    </citation>
    <scope>NUCLEOTIDE SEQUENCE [LARGE SCALE GENOMIC DNA]</scope>
    <source>
        <strain evidence="1 2">ETA_A1</strain>
    </source>
</reference>
<dbReference type="Gene3D" id="3.60.21.10">
    <property type="match status" value="1"/>
</dbReference>
<dbReference type="Proteomes" id="UP000319576">
    <property type="component" value="Chromosome"/>
</dbReference>
<dbReference type="InterPro" id="IPR029052">
    <property type="entry name" value="Metallo-depent_PP-like"/>
</dbReference>
<dbReference type="OrthoDB" id="9809781at2"/>
<sequence length="175" mass="19829">MWGITIGDEQYRWFKRTLETSTARYTFVYAHHVMGTGRGGVEASELYEWGGGTRGKGAADEFRRRRPGWELPIHQLMARHKVSAFFQGHDHLFCKQERDGVVYQEAPLPADHGYSTYNADAYTSGVKLPNAGYLRVTVGPDEAAVEYVRCYLPKDETATRKTGDVAHAYTIRPRP</sequence>
<proteinExistence type="predicted"/>
<protein>
    <recommendedName>
        <fullName evidence="3">Calcineurin-like phosphoesterase domain-containing protein</fullName>
    </recommendedName>
</protein>
<name>A0A517XQL6_9BACT</name>
<accession>A0A517XQL6</accession>
<gene>
    <name evidence="1" type="ORF">ETAA1_17400</name>
</gene>
<dbReference type="RefSeq" id="WP_145236326.1">
    <property type="nucleotide sequence ID" value="NZ_CP036273.1"/>
</dbReference>
<dbReference type="AlphaFoldDB" id="A0A517XQL6"/>
<dbReference type="KEGG" id="uli:ETAA1_17400"/>
<dbReference type="EMBL" id="CP036273">
    <property type="protein sequence ID" value="QDU19802.1"/>
    <property type="molecule type" value="Genomic_DNA"/>
</dbReference>